<dbReference type="EMBL" id="CP073633">
    <property type="protein sequence ID" value="WHQ68549.1"/>
    <property type="molecule type" value="Genomic_DNA"/>
</dbReference>
<dbReference type="InterPro" id="IPR011006">
    <property type="entry name" value="CheY-like_superfamily"/>
</dbReference>
<feature type="domain" description="Response regulatory" evidence="5">
    <location>
        <begin position="11"/>
        <end position="125"/>
    </location>
</feature>
<dbReference type="AlphaFoldDB" id="A0AAX3WF43"/>
<dbReference type="PANTHER" id="PTHR44591">
    <property type="entry name" value="STRESS RESPONSE REGULATOR PROTEIN 1"/>
    <property type="match status" value="1"/>
</dbReference>
<keyword evidence="1 4" id="KW-0597">Phosphoprotein</keyword>
<evidence type="ECO:0000256" key="2">
    <source>
        <dbReference type="ARBA" id="ARBA00023015"/>
    </source>
</evidence>
<name>A0AAX3WF43_METEX</name>
<dbReference type="Gene3D" id="3.40.50.2300">
    <property type="match status" value="1"/>
</dbReference>
<dbReference type="InterPro" id="IPR050595">
    <property type="entry name" value="Bact_response_regulator"/>
</dbReference>
<keyword evidence="2" id="KW-0805">Transcription regulation</keyword>
<dbReference type="GO" id="GO:0000160">
    <property type="term" value="P:phosphorelay signal transduction system"/>
    <property type="evidence" value="ECO:0007669"/>
    <property type="project" value="InterPro"/>
</dbReference>
<dbReference type="PANTHER" id="PTHR44591:SF3">
    <property type="entry name" value="RESPONSE REGULATORY DOMAIN-CONTAINING PROTEIN"/>
    <property type="match status" value="1"/>
</dbReference>
<evidence type="ECO:0000313" key="7">
    <source>
        <dbReference type="Proteomes" id="UP001223720"/>
    </source>
</evidence>
<gene>
    <name evidence="6" type="ORF">KEC54_19495</name>
</gene>
<dbReference type="Pfam" id="PF00072">
    <property type="entry name" value="Response_reg"/>
    <property type="match status" value="1"/>
</dbReference>
<dbReference type="Proteomes" id="UP001223720">
    <property type="component" value="Chromosome"/>
</dbReference>
<accession>A0AAX3WF43</accession>
<evidence type="ECO:0000256" key="4">
    <source>
        <dbReference type="PROSITE-ProRule" id="PRU00169"/>
    </source>
</evidence>
<dbReference type="PROSITE" id="PS50110">
    <property type="entry name" value="RESPONSE_REGULATORY"/>
    <property type="match status" value="1"/>
</dbReference>
<evidence type="ECO:0000256" key="3">
    <source>
        <dbReference type="ARBA" id="ARBA00023163"/>
    </source>
</evidence>
<evidence type="ECO:0000256" key="1">
    <source>
        <dbReference type="ARBA" id="ARBA00022553"/>
    </source>
</evidence>
<dbReference type="RefSeq" id="WP_056205185.1">
    <property type="nucleotide sequence ID" value="NZ_CP073633.1"/>
</dbReference>
<organism evidence="6 7">
    <name type="scientific">Methylorubrum extorquens</name>
    <name type="common">Methylobacterium dichloromethanicum</name>
    <name type="synonym">Methylobacterium extorquens</name>
    <dbReference type="NCBI Taxonomy" id="408"/>
    <lineage>
        <taxon>Bacteria</taxon>
        <taxon>Pseudomonadati</taxon>
        <taxon>Pseudomonadota</taxon>
        <taxon>Alphaproteobacteria</taxon>
        <taxon>Hyphomicrobiales</taxon>
        <taxon>Methylobacteriaceae</taxon>
        <taxon>Methylorubrum</taxon>
    </lineage>
</organism>
<sequence length="138" mass="14968">MTDPADPSIPYALVVDDEGLIRMDAMDILQEVGFRTFEAGDGDKAIALLAREHALIVLVFTDVQMPTSRDGFAVARETAQRWPHIAIVVASGQAHPGPGDMPEGARFIGKPFTAEMVHDHLKEILPDGLKPAPLRDMA</sequence>
<protein>
    <submittedName>
        <fullName evidence="6">Response regulator</fullName>
    </submittedName>
</protein>
<dbReference type="InterPro" id="IPR001789">
    <property type="entry name" value="Sig_transdc_resp-reg_receiver"/>
</dbReference>
<keyword evidence="3" id="KW-0804">Transcription</keyword>
<evidence type="ECO:0000259" key="5">
    <source>
        <dbReference type="PROSITE" id="PS50110"/>
    </source>
</evidence>
<dbReference type="SUPFAM" id="SSF52172">
    <property type="entry name" value="CheY-like"/>
    <property type="match status" value="1"/>
</dbReference>
<reference evidence="6" key="1">
    <citation type="journal article" date="2022" name="Biotechnol. Bioprocess Eng.">
        <title>Pan-genome Analysis Reveals Comparative Genomic Features of Central Metabolic Pathways in Methylorubrum extorquens.</title>
        <authorList>
            <person name="Lee G.M."/>
            <person name="Scott-Nevros Z.K."/>
            <person name="Lee S.-M."/>
            <person name="Kim D."/>
        </authorList>
    </citation>
    <scope>NUCLEOTIDE SEQUENCE</scope>
    <source>
        <strain evidence="6">ATCC 55366</strain>
    </source>
</reference>
<evidence type="ECO:0000313" key="6">
    <source>
        <dbReference type="EMBL" id="WHQ68549.1"/>
    </source>
</evidence>
<feature type="modified residue" description="4-aspartylphosphate" evidence="4">
    <location>
        <position position="62"/>
    </location>
</feature>
<dbReference type="SMART" id="SM00448">
    <property type="entry name" value="REC"/>
    <property type="match status" value="1"/>
</dbReference>
<proteinExistence type="predicted"/>